<dbReference type="Proteomes" id="UP000789595">
    <property type="component" value="Unassembled WGS sequence"/>
</dbReference>
<evidence type="ECO:0000313" key="5">
    <source>
        <dbReference type="Proteomes" id="UP000789595"/>
    </source>
</evidence>
<keyword evidence="5" id="KW-1185">Reference proteome</keyword>
<dbReference type="OrthoDB" id="2127336at2759"/>
<feature type="domain" description="Glutamate synthase" evidence="2">
    <location>
        <begin position="241"/>
        <end position="565"/>
    </location>
</feature>
<dbReference type="InterPro" id="IPR013785">
    <property type="entry name" value="Aldolase_TIM"/>
</dbReference>
<dbReference type="SUPFAM" id="SSF51395">
    <property type="entry name" value="FMN-linked oxidoreductases"/>
    <property type="match status" value="1"/>
</dbReference>
<proteinExistence type="inferred from homology"/>
<dbReference type="AlphaFoldDB" id="A0A7S3ZZJ7"/>
<evidence type="ECO:0000259" key="2">
    <source>
        <dbReference type="Pfam" id="PF01645"/>
    </source>
</evidence>
<evidence type="ECO:0000256" key="1">
    <source>
        <dbReference type="ARBA" id="ARBA00009716"/>
    </source>
</evidence>
<dbReference type="EMBL" id="HBIW01016618">
    <property type="protein sequence ID" value="CAE0698901.1"/>
    <property type="molecule type" value="Transcribed_RNA"/>
</dbReference>
<gene>
    <name evidence="3" type="ORF">PCAL00307_LOCUS14337</name>
    <name evidence="4" type="ORF">PECAL_2P12240</name>
</gene>
<accession>A0A7S3ZZJ7</accession>
<dbReference type="CDD" id="cd02808">
    <property type="entry name" value="GltS_FMN"/>
    <property type="match status" value="1"/>
</dbReference>
<dbReference type="GO" id="GO:0015930">
    <property type="term" value="F:glutamate synthase activity"/>
    <property type="evidence" value="ECO:0007669"/>
    <property type="project" value="InterPro"/>
</dbReference>
<sequence>MSRQLQRLLPAAARRRHAVAWRLASSTATTERDDAAKRSFASRLKDVGVGFAANASRSKEEKQINLGKAMTGGLPDFVEEWTPDLFRKVGKGLGVAAVASWPLAFHHDISLLVPLLASGATVGYWKIGLDDLKQTSSALPKNFPVLIHLRYILESIRPEIQQYFIEADESQGQVPFTRAMRSTIYQRAKGAQDTRALGTRRNVYGEGFEWANHSMFPVSHADVEDRVTIGGSRCAQPYSASLLNISAMSFGALSANAIEALNRGAARGGFYHNTGEGGISRFHLSGGDVVWNVGTGYFGCGKTIDDKGTRAFCPDQFKENATKEQVKMIEIKLSQGAKPAHGGILPAAKITSLIAEARGLGEGPWLTDCASPPRHSAFGSPAELIQFVQQLRELSGGKPIGFKLCVGQPHEFAALCHAMLDANVAPDFVTVDGTEGGTGAAPPEFQDSIGMPLAEGLRIVDGFLTGAGLRDEVKVIAAGKIYNGFSLVRTLALGADATNCARGMMFALGCIQALKCNTNKCPTGIATQDAALSSSLHVPTKEVRVANFHRATVHAAREIIGAVGVKRGRDVSQDHIFKRRDGVQVRSLSEVHTNYFAKLKAGQLLTEEGLAETSPIMRRWWRDGYDAHTASQDRAMAA</sequence>
<organism evidence="3">
    <name type="scientific">Pelagomonas calceolata</name>
    <dbReference type="NCBI Taxonomy" id="35677"/>
    <lineage>
        <taxon>Eukaryota</taxon>
        <taxon>Sar</taxon>
        <taxon>Stramenopiles</taxon>
        <taxon>Ochrophyta</taxon>
        <taxon>Pelagophyceae</taxon>
        <taxon>Pelagomonadales</taxon>
        <taxon>Pelagomonadaceae</taxon>
        <taxon>Pelagomonas</taxon>
    </lineage>
</organism>
<dbReference type="PANTHER" id="PTHR43819">
    <property type="entry name" value="ARCHAEAL-TYPE GLUTAMATE SYNTHASE [NADPH]"/>
    <property type="match status" value="1"/>
</dbReference>
<evidence type="ECO:0000313" key="3">
    <source>
        <dbReference type="EMBL" id="CAE0698901.1"/>
    </source>
</evidence>
<dbReference type="Pfam" id="PF01645">
    <property type="entry name" value="Glu_synthase"/>
    <property type="match status" value="1"/>
</dbReference>
<reference evidence="4" key="2">
    <citation type="submission" date="2021-11" db="EMBL/GenBank/DDBJ databases">
        <authorList>
            <consortium name="Genoscope - CEA"/>
            <person name="William W."/>
        </authorList>
    </citation>
    <scope>NUCLEOTIDE SEQUENCE</scope>
</reference>
<name>A0A7S3ZZJ7_9STRA</name>
<reference evidence="3" key="1">
    <citation type="submission" date="2021-01" db="EMBL/GenBank/DDBJ databases">
        <authorList>
            <person name="Corre E."/>
            <person name="Pelletier E."/>
            <person name="Niang G."/>
            <person name="Scheremetjew M."/>
            <person name="Finn R."/>
            <person name="Kale V."/>
            <person name="Holt S."/>
            <person name="Cochrane G."/>
            <person name="Meng A."/>
            <person name="Brown T."/>
            <person name="Cohen L."/>
        </authorList>
    </citation>
    <scope>NUCLEOTIDE SEQUENCE</scope>
    <source>
        <strain evidence="3">CCMP1756</strain>
    </source>
</reference>
<dbReference type="InterPro" id="IPR002932">
    <property type="entry name" value="Glu_synthdom"/>
</dbReference>
<dbReference type="EMBL" id="CAKKNE010000002">
    <property type="protein sequence ID" value="CAH0368171.1"/>
    <property type="molecule type" value="Genomic_DNA"/>
</dbReference>
<evidence type="ECO:0000313" key="4">
    <source>
        <dbReference type="EMBL" id="CAH0368171.1"/>
    </source>
</evidence>
<comment type="similarity">
    <text evidence="1">Belongs to the glutamate synthase family.</text>
</comment>
<dbReference type="GO" id="GO:0006537">
    <property type="term" value="P:glutamate biosynthetic process"/>
    <property type="evidence" value="ECO:0007669"/>
    <property type="project" value="InterPro"/>
</dbReference>
<protein>
    <recommendedName>
        <fullName evidence="2">Glutamate synthase domain-containing protein</fullName>
    </recommendedName>
</protein>
<dbReference type="Gene3D" id="3.20.20.70">
    <property type="entry name" value="Aldolase class I"/>
    <property type="match status" value="1"/>
</dbReference>
<dbReference type="PANTHER" id="PTHR43819:SF1">
    <property type="entry name" value="ARCHAEAL-TYPE GLUTAMATE SYNTHASE [NADPH]"/>
    <property type="match status" value="1"/>
</dbReference>